<dbReference type="OrthoDB" id="9798157at2"/>
<dbReference type="Gene3D" id="3.30.70.100">
    <property type="match status" value="1"/>
</dbReference>
<reference evidence="1 2" key="1">
    <citation type="submission" date="2015-10" db="EMBL/GenBank/DDBJ databases">
        <title>Genomic differences between typical nodule nitrogen-fixing rhizobial strains and those coming from bean seeds.</title>
        <authorList>
            <person name="Peralta H."/>
            <person name="Aguilar-Vera A."/>
            <person name="Diaz R."/>
            <person name="Mora Y."/>
            <person name="Martinez-Batallar G."/>
            <person name="Salazar E."/>
            <person name="Vargas-Lagunas C."/>
            <person name="Encarnacion S."/>
            <person name="Girard L."/>
            <person name="Mora J."/>
        </authorList>
    </citation>
    <scope>NUCLEOTIDE SEQUENCE [LARGE SCALE GENOMIC DNA]</scope>
    <source>
        <strain evidence="1 2">CFNEI 73</strain>
        <plasmid evidence="1 2">C</plasmid>
    </source>
</reference>
<keyword evidence="1" id="KW-0503">Monooxygenase</keyword>
<dbReference type="SUPFAM" id="SSF54909">
    <property type="entry name" value="Dimeric alpha+beta barrel"/>
    <property type="match status" value="1"/>
</dbReference>
<dbReference type="Pfam" id="PF03992">
    <property type="entry name" value="ABM"/>
    <property type="match status" value="1"/>
</dbReference>
<evidence type="ECO:0000313" key="1">
    <source>
        <dbReference type="EMBL" id="APG94056.1"/>
    </source>
</evidence>
<dbReference type="Proteomes" id="UP000182306">
    <property type="component" value="Plasmid C"/>
</dbReference>
<dbReference type="AlphaFoldDB" id="A0A1L3LVJ0"/>
<dbReference type="RefSeq" id="WP_064253939.1">
    <property type="nucleotide sequence ID" value="NZ_CP013110.1"/>
</dbReference>
<protein>
    <submittedName>
        <fullName evidence="1">Antibiotic biosynthesis monooxygenase</fullName>
    </submittedName>
</protein>
<dbReference type="KEGG" id="same:SAMCFNEI73_pC0334"/>
<dbReference type="EMBL" id="CP013110">
    <property type="protein sequence ID" value="APG94056.1"/>
    <property type="molecule type" value="Genomic_DNA"/>
</dbReference>
<geneLocation type="plasmid" evidence="1 2">
    <name>C</name>
</geneLocation>
<proteinExistence type="predicted"/>
<sequence>MIVEIAEITVEPGSEKVFENGVRQAAPLFLRAKGCHGLSLHHVVETPLVYRLIVKWETLDNHLVDFRNSDDFQEWRRLVGSCFDGAPNVTHSEAVASYG</sequence>
<keyword evidence="1" id="KW-0614">Plasmid</keyword>
<organism evidence="1 2">
    <name type="scientific">Sinorhizobium americanum</name>
    <dbReference type="NCBI Taxonomy" id="194963"/>
    <lineage>
        <taxon>Bacteria</taxon>
        <taxon>Pseudomonadati</taxon>
        <taxon>Pseudomonadota</taxon>
        <taxon>Alphaproteobacteria</taxon>
        <taxon>Hyphomicrobiales</taxon>
        <taxon>Rhizobiaceae</taxon>
        <taxon>Sinorhizobium/Ensifer group</taxon>
        <taxon>Sinorhizobium</taxon>
    </lineage>
</organism>
<dbReference type="InterPro" id="IPR007138">
    <property type="entry name" value="ABM_dom"/>
</dbReference>
<keyword evidence="1" id="KW-0560">Oxidoreductase</keyword>
<name>A0A1L3LVJ0_9HYPH</name>
<dbReference type="GO" id="GO:0004497">
    <property type="term" value="F:monooxygenase activity"/>
    <property type="evidence" value="ECO:0007669"/>
    <property type="project" value="UniProtKB-KW"/>
</dbReference>
<accession>A0A1L3LVJ0</accession>
<evidence type="ECO:0000313" key="2">
    <source>
        <dbReference type="Proteomes" id="UP000182306"/>
    </source>
</evidence>
<keyword evidence="2" id="KW-1185">Reference proteome</keyword>
<dbReference type="PROSITE" id="PS51725">
    <property type="entry name" value="ABM"/>
    <property type="match status" value="1"/>
</dbReference>
<dbReference type="InterPro" id="IPR011008">
    <property type="entry name" value="Dimeric_a/b-barrel"/>
</dbReference>
<gene>
    <name evidence="1" type="ORF">SAMCFNEI73_pC0334</name>
</gene>